<evidence type="ECO:0000313" key="14">
    <source>
        <dbReference type="Proteomes" id="UP001325680"/>
    </source>
</evidence>
<dbReference type="NCBIfam" id="TIGR04056">
    <property type="entry name" value="OMP_RagA_SusC"/>
    <property type="match status" value="1"/>
</dbReference>
<evidence type="ECO:0000313" key="13">
    <source>
        <dbReference type="EMBL" id="WQD37189.1"/>
    </source>
</evidence>
<keyword evidence="14" id="KW-1185">Reference proteome</keyword>
<keyword evidence="10" id="KW-0998">Cell outer membrane</keyword>
<dbReference type="InterPro" id="IPR037066">
    <property type="entry name" value="Plug_dom_sf"/>
</dbReference>
<reference evidence="13 14" key="1">
    <citation type="submission" date="2023-12" db="EMBL/GenBank/DDBJ databases">
        <title>Genome sequencing and assembly of bacterial species from a model synthetic community.</title>
        <authorList>
            <person name="Hogle S.L."/>
        </authorList>
    </citation>
    <scope>NUCLEOTIDE SEQUENCE [LARGE SCALE GENOMIC DNA]</scope>
    <source>
        <strain evidence="13 14">HAMBI_3031</strain>
    </source>
</reference>
<evidence type="ECO:0000256" key="5">
    <source>
        <dbReference type="ARBA" id="ARBA00022692"/>
    </source>
</evidence>
<dbReference type="Pfam" id="PF07715">
    <property type="entry name" value="Plug"/>
    <property type="match status" value="1"/>
</dbReference>
<dbReference type="PANTHER" id="PTHR32552:SF68">
    <property type="entry name" value="FERRICHROME OUTER MEMBRANE TRANSPORTER_PHAGE RECEPTOR"/>
    <property type="match status" value="1"/>
</dbReference>
<evidence type="ECO:0000259" key="12">
    <source>
        <dbReference type="Pfam" id="PF07715"/>
    </source>
</evidence>
<keyword evidence="3" id="KW-1134">Transmembrane beta strand</keyword>
<evidence type="ECO:0000256" key="10">
    <source>
        <dbReference type="ARBA" id="ARBA00023237"/>
    </source>
</evidence>
<protein>
    <submittedName>
        <fullName evidence="13">SusC/RagA family TonB-linked outer membrane protein</fullName>
    </submittedName>
</protein>
<dbReference type="Gene3D" id="2.60.40.1120">
    <property type="entry name" value="Carboxypeptidase-like, regulatory domain"/>
    <property type="match status" value="1"/>
</dbReference>
<keyword evidence="4" id="KW-0410">Iron transport</keyword>
<comment type="subcellular location">
    <subcellularLocation>
        <location evidence="1">Cell outer membrane</location>
        <topology evidence="1">Multi-pass membrane protein</topology>
    </subcellularLocation>
</comment>
<keyword evidence="9" id="KW-0472">Membrane</keyword>
<evidence type="ECO:0000256" key="4">
    <source>
        <dbReference type="ARBA" id="ARBA00022496"/>
    </source>
</evidence>
<evidence type="ECO:0000256" key="11">
    <source>
        <dbReference type="SAM" id="SignalP"/>
    </source>
</evidence>
<proteinExistence type="predicted"/>
<evidence type="ECO:0000256" key="8">
    <source>
        <dbReference type="ARBA" id="ARBA00023065"/>
    </source>
</evidence>
<keyword evidence="6 11" id="KW-0732">Signal</keyword>
<dbReference type="InterPro" id="IPR023996">
    <property type="entry name" value="TonB-dep_OMP_SusC/RagA"/>
</dbReference>
<name>A0ABZ0W386_9BACT</name>
<dbReference type="SUPFAM" id="SSF49464">
    <property type="entry name" value="Carboxypeptidase regulatory domain-like"/>
    <property type="match status" value="1"/>
</dbReference>
<dbReference type="SUPFAM" id="SSF56935">
    <property type="entry name" value="Porins"/>
    <property type="match status" value="1"/>
</dbReference>
<dbReference type="InterPro" id="IPR012910">
    <property type="entry name" value="Plug_dom"/>
</dbReference>
<evidence type="ECO:0000256" key="6">
    <source>
        <dbReference type="ARBA" id="ARBA00022729"/>
    </source>
</evidence>
<dbReference type="Pfam" id="PF13715">
    <property type="entry name" value="CarbopepD_reg_2"/>
    <property type="match status" value="1"/>
</dbReference>
<evidence type="ECO:0000256" key="2">
    <source>
        <dbReference type="ARBA" id="ARBA00022448"/>
    </source>
</evidence>
<feature type="signal peptide" evidence="11">
    <location>
        <begin position="1"/>
        <end position="20"/>
    </location>
</feature>
<keyword evidence="2" id="KW-0813">Transport</keyword>
<dbReference type="InterPro" id="IPR036942">
    <property type="entry name" value="Beta-barrel_TonB_sf"/>
</dbReference>
<evidence type="ECO:0000256" key="7">
    <source>
        <dbReference type="ARBA" id="ARBA00023004"/>
    </source>
</evidence>
<keyword evidence="5" id="KW-0812">Transmembrane</keyword>
<dbReference type="Gene3D" id="2.170.130.10">
    <property type="entry name" value="TonB-dependent receptor, plug domain"/>
    <property type="match status" value="1"/>
</dbReference>
<feature type="chain" id="PRO_5046920855" evidence="11">
    <location>
        <begin position="21"/>
        <end position="1048"/>
    </location>
</feature>
<dbReference type="InterPro" id="IPR008969">
    <property type="entry name" value="CarboxyPept-like_regulatory"/>
</dbReference>
<accession>A0ABZ0W386</accession>
<dbReference type="EMBL" id="CP139960">
    <property type="protein sequence ID" value="WQD37189.1"/>
    <property type="molecule type" value="Genomic_DNA"/>
</dbReference>
<dbReference type="Gene3D" id="2.40.170.20">
    <property type="entry name" value="TonB-dependent receptor, beta-barrel domain"/>
    <property type="match status" value="1"/>
</dbReference>
<feature type="domain" description="TonB-dependent receptor plug" evidence="12">
    <location>
        <begin position="118"/>
        <end position="216"/>
    </location>
</feature>
<organism evidence="13 14">
    <name type="scientific">Niabella yanshanensis</name>
    <dbReference type="NCBI Taxonomy" id="577386"/>
    <lineage>
        <taxon>Bacteria</taxon>
        <taxon>Pseudomonadati</taxon>
        <taxon>Bacteroidota</taxon>
        <taxon>Chitinophagia</taxon>
        <taxon>Chitinophagales</taxon>
        <taxon>Chitinophagaceae</taxon>
        <taxon>Niabella</taxon>
    </lineage>
</organism>
<dbReference type="PANTHER" id="PTHR32552">
    <property type="entry name" value="FERRICHROME IRON RECEPTOR-RELATED"/>
    <property type="match status" value="1"/>
</dbReference>
<dbReference type="InterPro" id="IPR039426">
    <property type="entry name" value="TonB-dep_rcpt-like"/>
</dbReference>
<evidence type="ECO:0000256" key="1">
    <source>
        <dbReference type="ARBA" id="ARBA00004571"/>
    </source>
</evidence>
<evidence type="ECO:0000256" key="3">
    <source>
        <dbReference type="ARBA" id="ARBA00022452"/>
    </source>
</evidence>
<evidence type="ECO:0000256" key="9">
    <source>
        <dbReference type="ARBA" id="ARBA00023136"/>
    </source>
</evidence>
<keyword evidence="8" id="KW-0406">Ion transport</keyword>
<dbReference type="RefSeq" id="WP_114793046.1">
    <property type="nucleotide sequence ID" value="NZ_CP139960.1"/>
</dbReference>
<gene>
    <name evidence="13" type="ORF">U0035_16085</name>
</gene>
<dbReference type="Proteomes" id="UP001325680">
    <property type="component" value="Chromosome"/>
</dbReference>
<sequence length="1048" mass="115568">MRKSIFICCLILFLSSISFAQSQTISGTVRYARDSSILPGVNVQEKNTKNTVQTNSEGYYTINVKGASTLIFTAAGMAQQEVFTSPGIIDIYLRDAQTTDLSEVVVTTALGIKKQQKALGYAVQEVKGETLEKTRTPTAIGSLAGKVAGLNISNTTDLFRNPGIELRGKTPLIVIDGIPDPNADPYKINADDIESITVLKGPAAGALYGQIGINGAIMYTTKRGKKGIVSVDLNSSTMFQGSYTVIPKVQSLYGGGDAGKYAYVNGSGSGVEGGGWLWGPKLDQRDPNTASGFVELPQYNSPYTPDQSYTVTYLNGDTHTGNYKPIPWISRGKNNIRNFFQTGILSTNSISASAGNDKGSYRLSAGHIYQKGVVPNTGVNNSSFSIGGNYDLSKNLTVDAKLTYNREYSDNYPTIGYGPPNILYNLILWIGTDVDVRDLKNYWVPGKEGLQQRNYNVSWYNNPYFVANELLNGYKKNNAFGQITFDYKFTPDLSLKFRNGFNQYSENSDIKEPYSYVNYSFISKGNYSVTNTNYFDITSDLILNYNRRFSSMFAVNASVGGANAYRNLKSTSSSTDGLTIPGFYNLSNTTNPLTGSNSLQERRTSSAYGTLDLEAFKFLYANFTGRYDKSSTLPVADNAYFYPSAGLSAVISDAVDLPKAISFLKARTSWAKVNTGFVSSTNPYEHILTYSIGGKWNNVPSVVWPGSAITPQLIPSTVESTELGMVIGFLRNRINVDATYFRNKEYNGFTTVRQSEASGYTGVVQNANVYVRKGWEFVLGGTPIVNHHFKWETTFNFSNSHLWLKKATDPDSEGFVDNIKEGDRNDRIFISYSQTADGRPIFNSNGSLALDTEPHFFGYGDSKWIYGWQNAFTYKNIGLSFSFDGRLGGLIYSTTNQKMWWGGAAIETANSYRDDAIAGKNTYVAPGVVIKDGSVDYDRRGEIISDTRQYEDNTTPVNYISFMQSDAGHALNNYFYYSGTYLKMRELVLSYNVPGKWSKGIFKGASVSVIGNNLFILSRLPNVDPDAESDNLQTPSVRSLGFNINLKF</sequence>
<keyword evidence="7" id="KW-0408">Iron</keyword>